<dbReference type="PRINTS" id="PR00077">
    <property type="entry name" value="GPDHDRGNASE"/>
</dbReference>
<evidence type="ECO:0000256" key="7">
    <source>
        <dbReference type="RuleBase" id="RU000437"/>
    </source>
</evidence>
<dbReference type="InterPro" id="IPR006109">
    <property type="entry name" value="G3P_DH_NAD-dep_C"/>
</dbReference>
<dbReference type="EC" id="1.1.1.8" evidence="8"/>
<evidence type="ECO:0000256" key="1">
    <source>
        <dbReference type="ARBA" id="ARBA00011009"/>
    </source>
</evidence>
<dbReference type="Gene3D" id="1.10.1040.10">
    <property type="entry name" value="N-(1-d-carboxylethyl)-l-norvaline Dehydrogenase, domain 2"/>
    <property type="match status" value="1"/>
</dbReference>
<evidence type="ECO:0000313" key="11">
    <source>
        <dbReference type="EMBL" id="CAX73694.1"/>
    </source>
</evidence>
<comment type="catalytic activity">
    <reaction evidence="4 8">
        <text>sn-glycerol 3-phosphate + NAD(+) = dihydroxyacetone phosphate + NADH + H(+)</text>
        <dbReference type="Rhea" id="RHEA:11092"/>
        <dbReference type="ChEBI" id="CHEBI:15378"/>
        <dbReference type="ChEBI" id="CHEBI:57540"/>
        <dbReference type="ChEBI" id="CHEBI:57597"/>
        <dbReference type="ChEBI" id="CHEBI:57642"/>
        <dbReference type="ChEBI" id="CHEBI:57945"/>
        <dbReference type="EC" id="1.1.1.8"/>
    </reaction>
</comment>
<feature type="domain" description="Glycerol-3-phosphate dehydrogenase NAD-dependent C-terminal" evidence="10">
    <location>
        <begin position="186"/>
        <end position="349"/>
    </location>
</feature>
<dbReference type="SUPFAM" id="SSF51735">
    <property type="entry name" value="NAD(P)-binding Rossmann-fold domains"/>
    <property type="match status" value="1"/>
</dbReference>
<dbReference type="EMBL" id="FN317965">
    <property type="protein sequence ID" value="CAX73694.1"/>
    <property type="molecule type" value="mRNA"/>
</dbReference>
<dbReference type="FunFam" id="1.10.1040.10:FF:000004">
    <property type="entry name" value="Glycerol-3-phosphate dehydrogenase [NAD(+)]"/>
    <property type="match status" value="1"/>
</dbReference>
<evidence type="ECO:0000256" key="6">
    <source>
        <dbReference type="PIRSR" id="PIRSR000114-3"/>
    </source>
</evidence>
<dbReference type="GO" id="GO:0141152">
    <property type="term" value="F:glycerol-3-phosphate dehydrogenase (NAD+) activity"/>
    <property type="evidence" value="ECO:0007669"/>
    <property type="project" value="UniProtKB-UniRule"/>
</dbReference>
<evidence type="ECO:0000256" key="8">
    <source>
        <dbReference type="RuleBase" id="RU361243"/>
    </source>
</evidence>
<dbReference type="PROSITE" id="PS00957">
    <property type="entry name" value="NAD_G3PDH"/>
    <property type="match status" value="1"/>
</dbReference>
<reference evidence="11" key="2">
    <citation type="submission" date="2009-03" db="EMBL/GenBank/DDBJ databases">
        <authorList>
            <person name="Gang L."/>
        </authorList>
    </citation>
    <scope>NUCLEOTIDE SEQUENCE</scope>
    <source>
        <strain evidence="11">Anhui</strain>
    </source>
</reference>
<dbReference type="SUPFAM" id="SSF48179">
    <property type="entry name" value="6-phosphogluconate dehydrogenase C-terminal domain-like"/>
    <property type="match status" value="1"/>
</dbReference>
<evidence type="ECO:0000256" key="3">
    <source>
        <dbReference type="ARBA" id="ARBA00023027"/>
    </source>
</evidence>
<dbReference type="InterPro" id="IPR036291">
    <property type="entry name" value="NAD(P)-bd_dom_sf"/>
</dbReference>
<dbReference type="GO" id="GO:0005829">
    <property type="term" value="C:cytosol"/>
    <property type="evidence" value="ECO:0007669"/>
    <property type="project" value="TreeGrafter"/>
</dbReference>
<name>C1LG66_SCHJA</name>
<feature type="binding site" evidence="6">
    <location>
        <begin position="12"/>
        <end position="17"/>
    </location>
    <ligand>
        <name>NAD(+)</name>
        <dbReference type="ChEBI" id="CHEBI:57540"/>
    </ligand>
</feature>
<organism evidence="11">
    <name type="scientific">Schistosoma japonicum</name>
    <name type="common">Blood fluke</name>
    <dbReference type="NCBI Taxonomy" id="6182"/>
    <lineage>
        <taxon>Eukaryota</taxon>
        <taxon>Metazoa</taxon>
        <taxon>Spiralia</taxon>
        <taxon>Lophotrochozoa</taxon>
        <taxon>Platyhelminthes</taxon>
        <taxon>Trematoda</taxon>
        <taxon>Digenea</taxon>
        <taxon>Strigeidida</taxon>
        <taxon>Schistosomatoidea</taxon>
        <taxon>Schistosomatidae</taxon>
        <taxon>Schistosoma</taxon>
    </lineage>
</organism>
<dbReference type="InterPro" id="IPR011128">
    <property type="entry name" value="G3P_DH_NAD-dep_N"/>
</dbReference>
<evidence type="ECO:0000259" key="10">
    <source>
        <dbReference type="Pfam" id="PF07479"/>
    </source>
</evidence>
<feature type="active site" description="Proton acceptor" evidence="5">
    <location>
        <position position="197"/>
    </location>
</feature>
<dbReference type="GO" id="GO:0051287">
    <property type="term" value="F:NAD binding"/>
    <property type="evidence" value="ECO:0007669"/>
    <property type="project" value="UniProtKB-UniRule"/>
</dbReference>
<protein>
    <recommendedName>
        <fullName evidence="8">Glycerol-3-phosphate dehydrogenase [NAD(+)]</fullName>
        <ecNumber evidence="8">1.1.1.8</ecNumber>
    </recommendedName>
</protein>
<dbReference type="Pfam" id="PF01210">
    <property type="entry name" value="NAD_Gly3P_dh_N"/>
    <property type="match status" value="1"/>
</dbReference>
<evidence type="ECO:0000256" key="4">
    <source>
        <dbReference type="ARBA" id="ARBA00048683"/>
    </source>
</evidence>
<keyword evidence="3 6" id="KW-0520">NAD</keyword>
<dbReference type="PANTHER" id="PTHR11728">
    <property type="entry name" value="GLYCEROL-3-PHOSPHATE DEHYDROGENASE"/>
    <property type="match status" value="1"/>
</dbReference>
<feature type="binding site" evidence="6">
    <location>
        <position position="146"/>
    </location>
    <ligand>
        <name>NAD(+)</name>
        <dbReference type="ChEBI" id="CHEBI:57540"/>
    </ligand>
</feature>
<accession>C1LG66</accession>
<dbReference type="InterPro" id="IPR006168">
    <property type="entry name" value="G3P_DH_NAD-dep"/>
</dbReference>
<comment type="similarity">
    <text evidence="1 7">Belongs to the NAD-dependent glycerol-3-phosphate dehydrogenase family.</text>
</comment>
<dbReference type="PIRSF" id="PIRSF000114">
    <property type="entry name" value="Glycerol-3-P_dh"/>
    <property type="match status" value="1"/>
</dbReference>
<dbReference type="GO" id="GO:0046168">
    <property type="term" value="P:glycerol-3-phosphate catabolic process"/>
    <property type="evidence" value="ECO:0007669"/>
    <property type="project" value="UniProtKB-UniRule"/>
</dbReference>
<evidence type="ECO:0000256" key="2">
    <source>
        <dbReference type="ARBA" id="ARBA00023002"/>
    </source>
</evidence>
<dbReference type="PANTHER" id="PTHR11728:SF8">
    <property type="entry name" value="GLYCEROL-3-PHOSPHATE DEHYDROGENASE [NAD(+)]-RELATED"/>
    <property type="match status" value="1"/>
</dbReference>
<dbReference type="InterPro" id="IPR013328">
    <property type="entry name" value="6PGD_dom2"/>
</dbReference>
<evidence type="ECO:0000259" key="9">
    <source>
        <dbReference type="Pfam" id="PF01210"/>
    </source>
</evidence>
<evidence type="ECO:0000256" key="5">
    <source>
        <dbReference type="PIRSR" id="PIRSR000114-1"/>
    </source>
</evidence>
<dbReference type="InterPro" id="IPR008927">
    <property type="entry name" value="6-PGluconate_DH-like_C_sf"/>
</dbReference>
<dbReference type="Pfam" id="PF07479">
    <property type="entry name" value="NAD_Gly3P_dh_C"/>
    <property type="match status" value="1"/>
</dbReference>
<proteinExistence type="evidence at transcript level"/>
<dbReference type="Gene3D" id="3.40.50.720">
    <property type="entry name" value="NAD(P)-binding Rossmann-like Domain"/>
    <property type="match status" value="1"/>
</dbReference>
<dbReference type="GO" id="GO:0005975">
    <property type="term" value="P:carbohydrate metabolic process"/>
    <property type="evidence" value="ECO:0007669"/>
    <property type="project" value="InterPro"/>
</dbReference>
<reference evidence="11" key="1">
    <citation type="journal article" date="2009" name="Nature">
        <title>The Schistosoma japonicum genome reveals features of host-parasite interplay.</title>
        <authorList>
            <person name="Liu F."/>
            <person name="Zhou Y."/>
            <person name="Wang Z.Q."/>
            <person name="Lu G."/>
            <person name="Zheng H."/>
            <person name="Brindley P.J."/>
            <person name="McManus D.P."/>
            <person name="Blair D."/>
            <person name="Zhang Q.H."/>
            <person name="Zhong Y."/>
            <person name="Wang S."/>
            <person name="Han Z.G."/>
            <person name="Chen Z."/>
        </authorList>
    </citation>
    <scope>NUCLEOTIDE SEQUENCE</scope>
    <source>
        <strain evidence="11">Anhui</strain>
    </source>
</reference>
<keyword evidence="2 7" id="KW-0560">Oxidoreductase</keyword>
<feature type="domain" description="Glycerol-3-phosphate dehydrogenase NAD-dependent N-terminal" evidence="9">
    <location>
        <begin position="8"/>
        <end position="163"/>
    </location>
</feature>
<dbReference type="AlphaFoldDB" id="C1LG66"/>
<sequence length="359" mass="40613">MSEMYKRVSVLGCGSWGTAIAKVVADNVIFSDEFCSEVYWYVRDEFYSGKCLTDWINEDHCNPSYLPKLRLPSNVVASSDIRKVVENADILLVAYPPCYVIWLVTHIKEYVKEKAYFVSFCKGLILCPEENRIKLRCVVVIGATTAIEVAEEQYTEATIGSNSLERGREVKRLLQTKYMKLALTQDNVGVELCGSLKNVVAIAAGICDGLHLGDNTKAAVIRIGFWEVSELMNELFPDRGTNYLTIEQSCGIAEVFMCMSHKSDEIPDIGADLDLLNIILGRRIPKTDVDRLSIHSLSDKMLKRTFVDGVEYAKQIYNILVDRHRTEHFPLFVAVHRICQNEMKPHELINCLQSHPIHA</sequence>